<evidence type="ECO:0000256" key="2">
    <source>
        <dbReference type="ARBA" id="ARBA00007935"/>
    </source>
</evidence>
<feature type="transmembrane region" description="Helical" evidence="8">
    <location>
        <begin position="85"/>
        <end position="104"/>
    </location>
</feature>
<reference evidence="9 10" key="1">
    <citation type="submission" date="2023-07" db="EMBL/GenBank/DDBJ databases">
        <title>Genomic Encyclopedia of Type Strains, Phase IV (KMG-IV): sequencing the most valuable type-strain genomes for metagenomic binning, comparative biology and taxonomic classification.</title>
        <authorList>
            <person name="Goeker M."/>
        </authorList>
    </citation>
    <scope>NUCLEOTIDE SEQUENCE [LARGE SCALE GENOMIC DNA]</scope>
    <source>
        <strain evidence="9 10">DSM 45903</strain>
    </source>
</reference>
<dbReference type="InterPro" id="IPR000522">
    <property type="entry name" value="ABC_transptr_permease_BtuC"/>
</dbReference>
<dbReference type="Proteomes" id="UP001185012">
    <property type="component" value="Unassembled WGS sequence"/>
</dbReference>
<dbReference type="Gene3D" id="1.10.3470.10">
    <property type="entry name" value="ABC transporter involved in vitamin B12 uptake, BtuC"/>
    <property type="match status" value="1"/>
</dbReference>
<evidence type="ECO:0000256" key="5">
    <source>
        <dbReference type="ARBA" id="ARBA00022692"/>
    </source>
</evidence>
<sequence length="329" mass="34345">MVWAGGAALVLLAVSWVAGLGAGSVTLSPLQVWQGLVYSGEGLERRIVWDLRLPRVLTGMLVGMCLAASGALLQRVMRNPLADPGIIGVSAGGGLMAVTTMILFPQHMGLLPAAAFLGALGAAALVYVLAWDGGVSPLRLILAGVAVNALLGAVTSGIMITHSDQVQSVLPWLTGGLAGRSWPHVALILPYGLPALLLCMWAAKPANLLRLDEDSVRLLGHRVDITRLLLTLLATWLAGAAVSVAGLVGFVGLVVPHMVRLFTGDDYRTLLPLSIVTGGLITVFADTAARTWFDPVELPVGILLAVIGTPFFLYLLRRGGSGYAQTAGR</sequence>
<dbReference type="Pfam" id="PF01032">
    <property type="entry name" value="FecCD"/>
    <property type="match status" value="1"/>
</dbReference>
<feature type="transmembrane region" description="Helical" evidence="8">
    <location>
        <begin position="267"/>
        <end position="286"/>
    </location>
</feature>
<organism evidence="9 10">
    <name type="scientific">Desmospora profundinema</name>
    <dbReference type="NCBI Taxonomy" id="1571184"/>
    <lineage>
        <taxon>Bacteria</taxon>
        <taxon>Bacillati</taxon>
        <taxon>Bacillota</taxon>
        <taxon>Bacilli</taxon>
        <taxon>Bacillales</taxon>
        <taxon>Thermoactinomycetaceae</taxon>
        <taxon>Desmospora</taxon>
    </lineage>
</organism>
<feature type="transmembrane region" description="Helical" evidence="8">
    <location>
        <begin position="110"/>
        <end position="129"/>
    </location>
</feature>
<keyword evidence="5 8" id="KW-0812">Transmembrane</keyword>
<dbReference type="SUPFAM" id="SSF81345">
    <property type="entry name" value="ABC transporter involved in vitamin B12 uptake, BtuC"/>
    <property type="match status" value="1"/>
</dbReference>
<comment type="caution">
    <text evidence="9">The sequence shown here is derived from an EMBL/GenBank/DDBJ whole genome shotgun (WGS) entry which is preliminary data.</text>
</comment>
<evidence type="ECO:0000313" key="10">
    <source>
        <dbReference type="Proteomes" id="UP001185012"/>
    </source>
</evidence>
<feature type="transmembrane region" description="Helical" evidence="8">
    <location>
        <begin position="298"/>
        <end position="316"/>
    </location>
</feature>
<evidence type="ECO:0000256" key="6">
    <source>
        <dbReference type="ARBA" id="ARBA00022989"/>
    </source>
</evidence>
<evidence type="ECO:0000256" key="1">
    <source>
        <dbReference type="ARBA" id="ARBA00004651"/>
    </source>
</evidence>
<name>A0ABU1IMV5_9BACL</name>
<keyword evidence="7 8" id="KW-0472">Membrane</keyword>
<evidence type="ECO:0000256" key="4">
    <source>
        <dbReference type="ARBA" id="ARBA00022475"/>
    </source>
</evidence>
<dbReference type="CDD" id="cd06550">
    <property type="entry name" value="TM_ABC_iron-siderophores_like"/>
    <property type="match status" value="1"/>
</dbReference>
<gene>
    <name evidence="9" type="ORF">JOE21_002079</name>
</gene>
<evidence type="ECO:0000256" key="3">
    <source>
        <dbReference type="ARBA" id="ARBA00022448"/>
    </source>
</evidence>
<keyword evidence="4" id="KW-1003">Cell membrane</keyword>
<accession>A0ABU1IMV5</accession>
<feature type="transmembrane region" description="Helical" evidence="8">
    <location>
        <begin position="53"/>
        <end position="73"/>
    </location>
</feature>
<dbReference type="PANTHER" id="PTHR30472">
    <property type="entry name" value="FERRIC ENTEROBACTIN TRANSPORT SYSTEM PERMEASE PROTEIN"/>
    <property type="match status" value="1"/>
</dbReference>
<dbReference type="InterPro" id="IPR037294">
    <property type="entry name" value="ABC_BtuC-like"/>
</dbReference>
<evidence type="ECO:0000256" key="8">
    <source>
        <dbReference type="SAM" id="Phobius"/>
    </source>
</evidence>
<comment type="subcellular location">
    <subcellularLocation>
        <location evidence="1">Cell membrane</location>
        <topology evidence="1">Multi-pass membrane protein</topology>
    </subcellularLocation>
</comment>
<comment type="similarity">
    <text evidence="2">Belongs to the binding-protein-dependent transport system permease family. FecCD subfamily.</text>
</comment>
<proteinExistence type="inferred from homology"/>
<evidence type="ECO:0000256" key="7">
    <source>
        <dbReference type="ARBA" id="ARBA00023136"/>
    </source>
</evidence>
<feature type="transmembrane region" description="Helical" evidence="8">
    <location>
        <begin position="141"/>
        <end position="162"/>
    </location>
</feature>
<protein>
    <submittedName>
        <fullName evidence="9">Iron complex transport system permease protein</fullName>
    </submittedName>
</protein>
<dbReference type="PANTHER" id="PTHR30472:SF68">
    <property type="entry name" value="FERRICHROME TRANSPORT SYSTEM PERMEASE PROTEIN FHUB"/>
    <property type="match status" value="1"/>
</dbReference>
<keyword evidence="3" id="KW-0813">Transport</keyword>
<evidence type="ECO:0000313" key="9">
    <source>
        <dbReference type="EMBL" id="MDR6226073.1"/>
    </source>
</evidence>
<keyword evidence="10" id="KW-1185">Reference proteome</keyword>
<dbReference type="RefSeq" id="WP_309865481.1">
    <property type="nucleotide sequence ID" value="NZ_JAVDQG010000004.1"/>
</dbReference>
<feature type="transmembrane region" description="Helical" evidence="8">
    <location>
        <begin position="228"/>
        <end position="255"/>
    </location>
</feature>
<dbReference type="EMBL" id="JAVDQG010000004">
    <property type="protein sequence ID" value="MDR6226073.1"/>
    <property type="molecule type" value="Genomic_DNA"/>
</dbReference>
<keyword evidence="6 8" id="KW-1133">Transmembrane helix</keyword>